<dbReference type="CDD" id="cd00761">
    <property type="entry name" value="Glyco_tranf_GTA_type"/>
    <property type="match status" value="1"/>
</dbReference>
<evidence type="ECO:0000313" key="3">
    <source>
        <dbReference type="Proteomes" id="UP001262582"/>
    </source>
</evidence>
<dbReference type="InterPro" id="IPR001173">
    <property type="entry name" value="Glyco_trans_2-like"/>
</dbReference>
<dbReference type="RefSeq" id="WP_311503128.1">
    <property type="nucleotide sequence ID" value="NZ_JAVRHK010000005.1"/>
</dbReference>
<keyword evidence="3" id="KW-1185">Reference proteome</keyword>
<dbReference type="GO" id="GO:0016757">
    <property type="term" value="F:glycosyltransferase activity"/>
    <property type="evidence" value="ECO:0007669"/>
    <property type="project" value="UniProtKB-KW"/>
</dbReference>
<evidence type="ECO:0000313" key="2">
    <source>
        <dbReference type="EMBL" id="MDT0676786.1"/>
    </source>
</evidence>
<dbReference type="InterPro" id="IPR029044">
    <property type="entry name" value="Nucleotide-diphossugar_trans"/>
</dbReference>
<dbReference type="SUPFAM" id="SSF53448">
    <property type="entry name" value="Nucleotide-diphospho-sugar transferases"/>
    <property type="match status" value="1"/>
</dbReference>
<accession>A0ABU3D5H4</accession>
<evidence type="ECO:0000259" key="1">
    <source>
        <dbReference type="Pfam" id="PF00535"/>
    </source>
</evidence>
<dbReference type="Proteomes" id="UP001262582">
    <property type="component" value="Unassembled WGS sequence"/>
</dbReference>
<feature type="domain" description="Glycosyltransferase 2-like" evidence="1">
    <location>
        <begin position="241"/>
        <end position="366"/>
    </location>
</feature>
<protein>
    <submittedName>
        <fullName evidence="2">Glycosyltransferase family A protein</fullName>
        <ecNumber evidence="2">2.4.-.-</ecNumber>
    </submittedName>
</protein>
<gene>
    <name evidence="2" type="ORF">RM539_09370</name>
</gene>
<organism evidence="2 3">
    <name type="scientific">Autumnicola musiva</name>
    <dbReference type="NCBI Taxonomy" id="3075589"/>
    <lineage>
        <taxon>Bacteria</taxon>
        <taxon>Pseudomonadati</taxon>
        <taxon>Bacteroidota</taxon>
        <taxon>Flavobacteriia</taxon>
        <taxon>Flavobacteriales</taxon>
        <taxon>Flavobacteriaceae</taxon>
        <taxon>Autumnicola</taxon>
    </lineage>
</organism>
<dbReference type="EMBL" id="JAVRHK010000005">
    <property type="protein sequence ID" value="MDT0676786.1"/>
    <property type="molecule type" value="Genomic_DNA"/>
</dbReference>
<dbReference type="PANTHER" id="PTHR43685">
    <property type="entry name" value="GLYCOSYLTRANSFERASE"/>
    <property type="match status" value="1"/>
</dbReference>
<sequence>MKILIHQKAQIPIKVISSDAEEVALTNTTCPGALWELAERFPNEIIGWCEEELYKNVKLENWNRTFQHNLMMASYAVKTIFLPESIGYVDQLPFVNVNRKVKYPTWQMSSDLGGIKGKVLLKFKRLFKDISGLGYLLNSIAKTGQQNGLFCYSDPALTTEGTSNKPVSQASQSELFSFIQQHYTGFWTSVLLWCLWKYENKLPVLAYFLAFFKKNIFREEVELSEFKYELTWGSNNASVDVIIPTLGRKNYLEQVLEDLKVQSLKPQHVIIIEQDPEKNSESQLKEIISKDWPFSIIHHFTHKTGACNARNIALQKVQSEWVFFADDDIRLPSDLLKNVLEEASKYQISAVNLNCKQPGEETVFGKIKQWGSFGAGTSVVKKAFAKKCRFSEVFEFGFGEDADFGMQLRKHGCDIIYHPELQIIHLKAPSGGFRNKKVVHWEHGEMLPKPSPTLMAYAFKHYTPQQIKGYKVSLFLKYYNRQPEKNPWKYFRQMQKRWKLSEEWAEELLKSNGSLHSSLNS</sequence>
<dbReference type="EC" id="2.4.-.-" evidence="2"/>
<comment type="caution">
    <text evidence="2">The sequence shown here is derived from an EMBL/GenBank/DDBJ whole genome shotgun (WGS) entry which is preliminary data.</text>
</comment>
<keyword evidence="2" id="KW-0808">Transferase</keyword>
<proteinExistence type="predicted"/>
<dbReference type="Pfam" id="PF00535">
    <property type="entry name" value="Glycos_transf_2"/>
    <property type="match status" value="1"/>
</dbReference>
<dbReference type="InterPro" id="IPR050834">
    <property type="entry name" value="Glycosyltransf_2"/>
</dbReference>
<keyword evidence="2" id="KW-0328">Glycosyltransferase</keyword>
<name>A0ABU3D5H4_9FLAO</name>
<reference evidence="2 3" key="1">
    <citation type="submission" date="2023-09" db="EMBL/GenBank/DDBJ databases">
        <authorList>
            <person name="Rey-Velasco X."/>
        </authorList>
    </citation>
    <scope>NUCLEOTIDE SEQUENCE [LARGE SCALE GENOMIC DNA]</scope>
    <source>
        <strain evidence="2 3">F117</strain>
    </source>
</reference>
<dbReference type="PANTHER" id="PTHR43685:SF2">
    <property type="entry name" value="GLYCOSYLTRANSFERASE 2-LIKE DOMAIN-CONTAINING PROTEIN"/>
    <property type="match status" value="1"/>
</dbReference>
<dbReference type="Gene3D" id="3.90.550.10">
    <property type="entry name" value="Spore Coat Polysaccharide Biosynthesis Protein SpsA, Chain A"/>
    <property type="match status" value="1"/>
</dbReference>